<dbReference type="AlphaFoldDB" id="A0A383CMY4"/>
<protein>
    <submittedName>
        <fullName evidence="1">Uncharacterized protein</fullName>
    </submittedName>
</protein>
<accession>A0A383CMY4</accession>
<organism evidence="1">
    <name type="scientific">marine metagenome</name>
    <dbReference type="NCBI Taxonomy" id="408172"/>
    <lineage>
        <taxon>unclassified sequences</taxon>
        <taxon>metagenomes</taxon>
        <taxon>ecological metagenomes</taxon>
    </lineage>
</organism>
<name>A0A383CMY4_9ZZZZ</name>
<gene>
    <name evidence="1" type="ORF">METZ01_LOCUS486600</name>
</gene>
<evidence type="ECO:0000313" key="1">
    <source>
        <dbReference type="EMBL" id="SVE33746.1"/>
    </source>
</evidence>
<sequence length="80" mass="8835">VPTVKPLNTIPLEQFIDKVKIAENSKQVEVKIEIKEAKNLALTLGGVMSRLHGDLEKLIDQGNKTEEVVNIIADGGTKWK</sequence>
<dbReference type="EMBL" id="UINC01210328">
    <property type="protein sequence ID" value="SVE33746.1"/>
    <property type="molecule type" value="Genomic_DNA"/>
</dbReference>
<reference evidence="1" key="1">
    <citation type="submission" date="2018-05" db="EMBL/GenBank/DDBJ databases">
        <authorList>
            <person name="Lanie J.A."/>
            <person name="Ng W.-L."/>
            <person name="Kazmierczak K.M."/>
            <person name="Andrzejewski T.M."/>
            <person name="Davidsen T.M."/>
            <person name="Wayne K.J."/>
            <person name="Tettelin H."/>
            <person name="Glass J.I."/>
            <person name="Rusch D."/>
            <person name="Podicherti R."/>
            <person name="Tsui H.-C.T."/>
            <person name="Winkler M.E."/>
        </authorList>
    </citation>
    <scope>NUCLEOTIDE SEQUENCE</scope>
</reference>
<feature type="non-terminal residue" evidence="1">
    <location>
        <position position="1"/>
    </location>
</feature>
<proteinExistence type="predicted"/>